<dbReference type="AlphaFoldDB" id="A0AAN6U7A9"/>
<accession>A0AAN6U7A9</accession>
<organism evidence="1 2">
    <name type="scientific">Parathielavia appendiculata</name>
    <dbReference type="NCBI Taxonomy" id="2587402"/>
    <lineage>
        <taxon>Eukaryota</taxon>
        <taxon>Fungi</taxon>
        <taxon>Dikarya</taxon>
        <taxon>Ascomycota</taxon>
        <taxon>Pezizomycotina</taxon>
        <taxon>Sordariomycetes</taxon>
        <taxon>Sordariomycetidae</taxon>
        <taxon>Sordariales</taxon>
        <taxon>Chaetomiaceae</taxon>
        <taxon>Parathielavia</taxon>
    </lineage>
</organism>
<evidence type="ECO:0000313" key="1">
    <source>
        <dbReference type="EMBL" id="KAK4126331.1"/>
    </source>
</evidence>
<dbReference type="GeneID" id="87832306"/>
<dbReference type="EMBL" id="MU853225">
    <property type="protein sequence ID" value="KAK4126331.1"/>
    <property type="molecule type" value="Genomic_DNA"/>
</dbReference>
<gene>
    <name evidence="1" type="ORF">N657DRAFT_670389</name>
</gene>
<sequence>MSIWQAYQNLPPKTKLAVGAGLLAWGVLGLQFSDELESKLGFIPTEADKAELEKLAPRIHGFPTVDGVPETEVSPRLLKDLGFLTRSYWQTDASSSDIIGNLRRPK</sequence>
<dbReference type="RefSeq" id="XP_062650102.1">
    <property type="nucleotide sequence ID" value="XM_062795538.1"/>
</dbReference>
<evidence type="ECO:0000313" key="2">
    <source>
        <dbReference type="Proteomes" id="UP001302602"/>
    </source>
</evidence>
<proteinExistence type="predicted"/>
<reference evidence="1" key="2">
    <citation type="submission" date="2023-05" db="EMBL/GenBank/DDBJ databases">
        <authorList>
            <consortium name="Lawrence Berkeley National Laboratory"/>
            <person name="Steindorff A."/>
            <person name="Hensen N."/>
            <person name="Bonometti L."/>
            <person name="Westerberg I."/>
            <person name="Brannstrom I.O."/>
            <person name="Guillou S."/>
            <person name="Cros-Aarteil S."/>
            <person name="Calhoun S."/>
            <person name="Haridas S."/>
            <person name="Kuo A."/>
            <person name="Mondo S."/>
            <person name="Pangilinan J."/>
            <person name="Riley R."/>
            <person name="Labutti K."/>
            <person name="Andreopoulos B."/>
            <person name="Lipzen A."/>
            <person name="Chen C."/>
            <person name="Yanf M."/>
            <person name="Daum C."/>
            <person name="Ng V."/>
            <person name="Clum A."/>
            <person name="Ohm R."/>
            <person name="Martin F."/>
            <person name="Silar P."/>
            <person name="Natvig D."/>
            <person name="Lalanne C."/>
            <person name="Gautier V."/>
            <person name="Ament-Velasquez S.L."/>
            <person name="Kruys A."/>
            <person name="Hutchinson M.I."/>
            <person name="Powell A.J."/>
            <person name="Barry K."/>
            <person name="Miller A.N."/>
            <person name="Grigoriev I.V."/>
            <person name="Debuchy R."/>
            <person name="Gladieux P."/>
            <person name="Thoren M.H."/>
            <person name="Johannesson H."/>
        </authorList>
    </citation>
    <scope>NUCLEOTIDE SEQUENCE</scope>
    <source>
        <strain evidence="1">CBS 731.68</strain>
    </source>
</reference>
<keyword evidence="2" id="KW-1185">Reference proteome</keyword>
<name>A0AAN6U7A9_9PEZI</name>
<protein>
    <submittedName>
        <fullName evidence="1">Uncharacterized protein</fullName>
    </submittedName>
</protein>
<dbReference type="Proteomes" id="UP001302602">
    <property type="component" value="Unassembled WGS sequence"/>
</dbReference>
<comment type="caution">
    <text evidence="1">The sequence shown here is derived from an EMBL/GenBank/DDBJ whole genome shotgun (WGS) entry which is preliminary data.</text>
</comment>
<reference evidence="1" key="1">
    <citation type="journal article" date="2023" name="Mol. Phylogenet. Evol.">
        <title>Genome-scale phylogeny and comparative genomics of the fungal order Sordariales.</title>
        <authorList>
            <person name="Hensen N."/>
            <person name="Bonometti L."/>
            <person name="Westerberg I."/>
            <person name="Brannstrom I.O."/>
            <person name="Guillou S."/>
            <person name="Cros-Aarteil S."/>
            <person name="Calhoun S."/>
            <person name="Haridas S."/>
            <person name="Kuo A."/>
            <person name="Mondo S."/>
            <person name="Pangilinan J."/>
            <person name="Riley R."/>
            <person name="LaButti K."/>
            <person name="Andreopoulos B."/>
            <person name="Lipzen A."/>
            <person name="Chen C."/>
            <person name="Yan M."/>
            <person name="Daum C."/>
            <person name="Ng V."/>
            <person name="Clum A."/>
            <person name="Steindorff A."/>
            <person name="Ohm R.A."/>
            <person name="Martin F."/>
            <person name="Silar P."/>
            <person name="Natvig D.O."/>
            <person name="Lalanne C."/>
            <person name="Gautier V."/>
            <person name="Ament-Velasquez S.L."/>
            <person name="Kruys A."/>
            <person name="Hutchinson M.I."/>
            <person name="Powell A.J."/>
            <person name="Barry K."/>
            <person name="Miller A.N."/>
            <person name="Grigoriev I.V."/>
            <person name="Debuchy R."/>
            <person name="Gladieux P."/>
            <person name="Hiltunen Thoren M."/>
            <person name="Johannesson H."/>
        </authorList>
    </citation>
    <scope>NUCLEOTIDE SEQUENCE</scope>
    <source>
        <strain evidence="1">CBS 731.68</strain>
    </source>
</reference>